<reference evidence="1 2" key="1">
    <citation type="journal article" date="2023" name="Nucleic Acids Res.">
        <title>The hologenome of Daphnia magna reveals possible DNA methylation and microbiome-mediated evolution of the host genome.</title>
        <authorList>
            <person name="Chaturvedi A."/>
            <person name="Li X."/>
            <person name="Dhandapani V."/>
            <person name="Marshall H."/>
            <person name="Kissane S."/>
            <person name="Cuenca-Cambronero M."/>
            <person name="Asole G."/>
            <person name="Calvet F."/>
            <person name="Ruiz-Romero M."/>
            <person name="Marangio P."/>
            <person name="Guigo R."/>
            <person name="Rago D."/>
            <person name="Mirbahai L."/>
            <person name="Eastwood N."/>
            <person name="Colbourne J.K."/>
            <person name="Zhou J."/>
            <person name="Mallon E."/>
            <person name="Orsini L."/>
        </authorList>
    </citation>
    <scope>NUCLEOTIDE SEQUENCE [LARGE SCALE GENOMIC DNA]</scope>
    <source>
        <strain evidence="1">LRV0_1</strain>
    </source>
</reference>
<proteinExistence type="predicted"/>
<evidence type="ECO:0000313" key="2">
    <source>
        <dbReference type="Proteomes" id="UP001234178"/>
    </source>
</evidence>
<sequence>MTVRVTVHNPDNSECTARLGVLTCLYQQITALQPISVLDVFQTLQVKKNVISWHTVHAINMERISQRLYYPS</sequence>
<accession>A0ABR0ATS2</accession>
<comment type="caution">
    <text evidence="1">The sequence shown here is derived from an EMBL/GenBank/DDBJ whole genome shotgun (WGS) entry which is preliminary data.</text>
</comment>
<dbReference type="Proteomes" id="UP001234178">
    <property type="component" value="Unassembled WGS sequence"/>
</dbReference>
<protein>
    <submittedName>
        <fullName evidence="1">Uncharacterized protein</fullName>
    </submittedName>
</protein>
<organism evidence="1 2">
    <name type="scientific">Daphnia magna</name>
    <dbReference type="NCBI Taxonomy" id="35525"/>
    <lineage>
        <taxon>Eukaryota</taxon>
        <taxon>Metazoa</taxon>
        <taxon>Ecdysozoa</taxon>
        <taxon>Arthropoda</taxon>
        <taxon>Crustacea</taxon>
        <taxon>Branchiopoda</taxon>
        <taxon>Diplostraca</taxon>
        <taxon>Cladocera</taxon>
        <taxon>Anomopoda</taxon>
        <taxon>Daphniidae</taxon>
        <taxon>Daphnia</taxon>
    </lineage>
</organism>
<name>A0ABR0ATS2_9CRUS</name>
<keyword evidence="2" id="KW-1185">Reference proteome</keyword>
<evidence type="ECO:0000313" key="1">
    <source>
        <dbReference type="EMBL" id="KAK4028504.1"/>
    </source>
</evidence>
<gene>
    <name evidence="1" type="ORF">OUZ56_017773</name>
</gene>
<dbReference type="EMBL" id="JAOYFB010000038">
    <property type="protein sequence ID" value="KAK4028504.1"/>
    <property type="molecule type" value="Genomic_DNA"/>
</dbReference>